<proteinExistence type="predicted"/>
<dbReference type="Pfam" id="PF12728">
    <property type="entry name" value="HTH_17"/>
    <property type="match status" value="1"/>
</dbReference>
<accession>A0A6J4TCC7</accession>
<gene>
    <name evidence="2" type="ORF">AVDCRST_MAG67-3245</name>
</gene>
<dbReference type="AlphaFoldDB" id="A0A6J4TCC7"/>
<dbReference type="GO" id="GO:0003677">
    <property type="term" value="F:DNA binding"/>
    <property type="evidence" value="ECO:0007669"/>
    <property type="project" value="InterPro"/>
</dbReference>
<organism evidence="2">
    <name type="scientific">uncultured Solirubrobacteraceae bacterium</name>
    <dbReference type="NCBI Taxonomy" id="1162706"/>
    <lineage>
        <taxon>Bacteria</taxon>
        <taxon>Bacillati</taxon>
        <taxon>Actinomycetota</taxon>
        <taxon>Thermoleophilia</taxon>
        <taxon>Solirubrobacterales</taxon>
        <taxon>Solirubrobacteraceae</taxon>
        <taxon>environmental samples</taxon>
    </lineage>
</organism>
<dbReference type="InterPro" id="IPR041657">
    <property type="entry name" value="HTH_17"/>
</dbReference>
<evidence type="ECO:0000313" key="2">
    <source>
        <dbReference type="EMBL" id="CAA9518977.1"/>
    </source>
</evidence>
<reference evidence="2" key="1">
    <citation type="submission" date="2020-02" db="EMBL/GenBank/DDBJ databases">
        <authorList>
            <person name="Meier V. D."/>
        </authorList>
    </citation>
    <scope>NUCLEOTIDE SEQUENCE</scope>
    <source>
        <strain evidence="2">AVDCRST_MAG67</strain>
    </source>
</reference>
<feature type="domain" description="Helix-turn-helix" evidence="1">
    <location>
        <begin position="2"/>
        <end position="44"/>
    </location>
</feature>
<evidence type="ECO:0000259" key="1">
    <source>
        <dbReference type="Pfam" id="PF12728"/>
    </source>
</evidence>
<protein>
    <recommendedName>
        <fullName evidence="1">Helix-turn-helix domain-containing protein</fullName>
    </recommendedName>
</protein>
<dbReference type="EMBL" id="CADCVQ010000138">
    <property type="protein sequence ID" value="CAA9518977.1"/>
    <property type="molecule type" value="Genomic_DNA"/>
</dbReference>
<dbReference type="NCBIfam" id="TIGR01764">
    <property type="entry name" value="excise"/>
    <property type="match status" value="1"/>
</dbReference>
<name>A0A6J4TCC7_9ACTN</name>
<dbReference type="InterPro" id="IPR010093">
    <property type="entry name" value="SinI_DNA-bd"/>
</dbReference>
<sequence length="50" mass="5927">MSEILRVPRSTVYEPARSRRIPFLKVGRRTLFDSQLITEWISTQNVPPQR</sequence>